<dbReference type="SUPFAM" id="SSF52540">
    <property type="entry name" value="P-loop containing nucleoside triphosphate hydrolases"/>
    <property type="match status" value="1"/>
</dbReference>
<dbReference type="Gene3D" id="3.40.50.300">
    <property type="entry name" value="P-loop containing nucleotide triphosphate hydrolases"/>
    <property type="match status" value="1"/>
</dbReference>
<dbReference type="InterPro" id="IPR011990">
    <property type="entry name" value="TPR-like_helical_dom_sf"/>
</dbReference>
<dbReference type="Proteomes" id="UP001596456">
    <property type="component" value="Unassembled WGS sequence"/>
</dbReference>
<evidence type="ECO:0000313" key="1">
    <source>
        <dbReference type="EMBL" id="MFC7333880.1"/>
    </source>
</evidence>
<keyword evidence="2" id="KW-1185">Reference proteome</keyword>
<sequence>MVGSGEAVAFVGAGASAGLYPLWGQFIDQLADHAVEVGKAEPKDAERWKRNNGSTPQQRVNAILRKLGDDRYRQFLKSTFGPKRGADGKRFTPVHAALMTRPFKGFVTTNYDPALDFARQEFRKECLTTGTPTWEDEGEIHRWYTGEVFQDECPILWLHGYWQKPGGTVLNARDYAAAYRPGLYKRVFEKLWGQDRLVFAGFGFNDPQFTFMVGELLRDFRDAHALPRHIALLGWPLKEGETIDPDDVRDRREAFEQDYHVRPLFYPAPNGGRDHSALLTLLDALAAREPPKPPTQATAAVPTLYQHWVHAASDDDRFTGRGEEMVRLDRWVKDPRVRAVALCAVGGTGKTALIGHWLKHTAGWQSRPFAGLFAWSFYQDRDTGNLLTAFLDWTHKTFGSPAPTGDRDLAREACRRLAERPLVLVLDGLEVVQEGEEEAHGRFLDGLLRDFLTRACRDDHSSLIVLTSRFTLADLTRFLGLSFQQLELPGLTPDQGADLLGSMKVDGTAEERREVSAALQGHPLGLRVFADAIPSDLRDTPRRFLDQVFTPGTTAPGAPLAEKLRRLLGFYERRLSPTQVRLLGVVALFRTPVAEATVLRIARGLFGEDAEAPLPADSALRTTLSRLQLDGVLTREPMADGAGYAAHPVLRDHFRGVLIGSGAAGRAADLLSGAPSDDRPRTLAAVEPVLLAIDLLQAAGDFRAADALYRGRLENGQLLKWIAAPQAKRAVARGFVGDAERQGRCAEQLGEIRLAFYWNALGFAAGYLGDLHEGAAAINKANDIDRQRKDWKRLSNGLQNACSIQVDLGNLQGAFKKSGEALRHAEKVSDDREVRNSAAYVGFTAALLAKDGRLRQGLIEFSRANVLEIAIGYSMHGLYSLRGTRWVDVMLRGGQPDVVETAVARLRDNRAISDRNSWDNDAARYDRLLAEASRLQDRPGEAASPLAVAEGVFRRGMLVELARLHVTAGRVDLALSRLDDALARAEEALSIAAPREMRLIQADALILRGQVRLALGDQDRAVDDGEAALRIALDCSYGWGERDAWRLLAQSLPPGPRQRAAKAEADALDAELTITMADLDAADAEAQIWLKEWQARNREDEPEADEAG</sequence>
<dbReference type="RefSeq" id="WP_377359244.1">
    <property type="nucleotide sequence ID" value="NZ_JBHTCM010000010.1"/>
</dbReference>
<accession>A0ABW2KWW1</accession>
<reference evidence="2" key="1">
    <citation type="journal article" date="2019" name="Int. J. Syst. Evol. Microbiol.">
        <title>The Global Catalogue of Microorganisms (GCM) 10K type strain sequencing project: providing services to taxonomists for standard genome sequencing and annotation.</title>
        <authorList>
            <consortium name="The Broad Institute Genomics Platform"/>
            <consortium name="The Broad Institute Genome Sequencing Center for Infectious Disease"/>
            <person name="Wu L."/>
            <person name="Ma J."/>
        </authorList>
    </citation>
    <scope>NUCLEOTIDE SEQUENCE [LARGE SCALE GENOMIC DNA]</scope>
    <source>
        <strain evidence="2">CGMCC 1.16275</strain>
    </source>
</reference>
<dbReference type="EMBL" id="JBHTCM010000010">
    <property type="protein sequence ID" value="MFC7333880.1"/>
    <property type="molecule type" value="Genomic_DNA"/>
</dbReference>
<gene>
    <name evidence="1" type="ORF">ACFQPS_11970</name>
</gene>
<dbReference type="InterPro" id="IPR027417">
    <property type="entry name" value="P-loop_NTPase"/>
</dbReference>
<dbReference type="SUPFAM" id="SSF48452">
    <property type="entry name" value="TPR-like"/>
    <property type="match status" value="1"/>
</dbReference>
<dbReference type="Gene3D" id="1.25.40.10">
    <property type="entry name" value="Tetratricopeptide repeat domain"/>
    <property type="match status" value="1"/>
</dbReference>
<comment type="caution">
    <text evidence="1">The sequence shown here is derived from an EMBL/GenBank/DDBJ whole genome shotgun (WGS) entry which is preliminary data.</text>
</comment>
<evidence type="ECO:0000313" key="2">
    <source>
        <dbReference type="Proteomes" id="UP001596456"/>
    </source>
</evidence>
<proteinExistence type="predicted"/>
<name>A0ABW2KWW1_9PROT</name>
<protein>
    <submittedName>
        <fullName evidence="1">SIR2 family protein</fullName>
    </submittedName>
</protein>
<dbReference type="Pfam" id="PF13289">
    <property type="entry name" value="SIR2_2"/>
    <property type="match status" value="1"/>
</dbReference>
<organism evidence="1 2">
    <name type="scientific">Rhodocista pekingensis</name>
    <dbReference type="NCBI Taxonomy" id="201185"/>
    <lineage>
        <taxon>Bacteria</taxon>
        <taxon>Pseudomonadati</taxon>
        <taxon>Pseudomonadota</taxon>
        <taxon>Alphaproteobacteria</taxon>
        <taxon>Rhodospirillales</taxon>
        <taxon>Azospirillaceae</taxon>
        <taxon>Rhodocista</taxon>
    </lineage>
</organism>